<dbReference type="GO" id="GO:0005764">
    <property type="term" value="C:lysosome"/>
    <property type="evidence" value="ECO:0007669"/>
    <property type="project" value="TreeGrafter"/>
</dbReference>
<dbReference type="RefSeq" id="WP_089895353.1">
    <property type="nucleotide sequence ID" value="NZ_FNGV01000019.1"/>
</dbReference>
<evidence type="ECO:0000256" key="1">
    <source>
        <dbReference type="ARBA" id="ARBA00007951"/>
    </source>
</evidence>
<dbReference type="AlphaFoldDB" id="A0A1G9XVJ4"/>
<feature type="domain" description="Glycoside hydrolase family 29 N-terminal" evidence="6">
    <location>
        <begin position="33"/>
        <end position="346"/>
    </location>
</feature>
<dbReference type="Gene3D" id="3.20.20.80">
    <property type="entry name" value="Glycosidases"/>
    <property type="match status" value="1"/>
</dbReference>
<dbReference type="InterPro" id="IPR008979">
    <property type="entry name" value="Galactose-bd-like_sf"/>
</dbReference>
<dbReference type="GO" id="GO:0016139">
    <property type="term" value="P:glycoside catabolic process"/>
    <property type="evidence" value="ECO:0007669"/>
    <property type="project" value="TreeGrafter"/>
</dbReference>
<dbReference type="Pfam" id="PF01120">
    <property type="entry name" value="Alpha_L_fucos"/>
    <property type="match status" value="1"/>
</dbReference>
<dbReference type="GO" id="GO:0006004">
    <property type="term" value="P:fucose metabolic process"/>
    <property type="evidence" value="ECO:0007669"/>
    <property type="project" value="TreeGrafter"/>
</dbReference>
<dbReference type="SUPFAM" id="SSF51445">
    <property type="entry name" value="(Trans)glycosidases"/>
    <property type="match status" value="1"/>
</dbReference>
<organism evidence="7 8">
    <name type="scientific">Kriegella aquimaris</name>
    <dbReference type="NCBI Taxonomy" id="192904"/>
    <lineage>
        <taxon>Bacteria</taxon>
        <taxon>Pseudomonadati</taxon>
        <taxon>Bacteroidota</taxon>
        <taxon>Flavobacteriia</taxon>
        <taxon>Flavobacteriales</taxon>
        <taxon>Flavobacteriaceae</taxon>
        <taxon>Kriegella</taxon>
    </lineage>
</organism>
<evidence type="ECO:0000256" key="4">
    <source>
        <dbReference type="ARBA" id="ARBA00022801"/>
    </source>
</evidence>
<dbReference type="GO" id="GO:0004560">
    <property type="term" value="F:alpha-L-fucosidase activity"/>
    <property type="evidence" value="ECO:0007669"/>
    <property type="project" value="InterPro"/>
</dbReference>
<evidence type="ECO:0000259" key="6">
    <source>
        <dbReference type="Pfam" id="PF01120"/>
    </source>
</evidence>
<protein>
    <recommendedName>
        <fullName evidence="2">alpha-L-fucosidase</fullName>
        <ecNumber evidence="2">3.2.1.51</ecNumber>
    </recommendedName>
</protein>
<keyword evidence="4" id="KW-0378">Hydrolase</keyword>
<dbReference type="InterPro" id="IPR000933">
    <property type="entry name" value="Glyco_hydro_29"/>
</dbReference>
<dbReference type="Proteomes" id="UP000199440">
    <property type="component" value="Unassembled WGS sequence"/>
</dbReference>
<dbReference type="EMBL" id="FNGV01000019">
    <property type="protein sequence ID" value="SDN00827.1"/>
    <property type="molecule type" value="Genomic_DNA"/>
</dbReference>
<keyword evidence="8" id="KW-1185">Reference proteome</keyword>
<evidence type="ECO:0000256" key="5">
    <source>
        <dbReference type="ARBA" id="ARBA00023295"/>
    </source>
</evidence>
<evidence type="ECO:0000313" key="7">
    <source>
        <dbReference type="EMBL" id="SDN00827.1"/>
    </source>
</evidence>
<evidence type="ECO:0000256" key="3">
    <source>
        <dbReference type="ARBA" id="ARBA00022729"/>
    </source>
</evidence>
<comment type="similarity">
    <text evidence="1">Belongs to the glycosyl hydrolase 29 family.</text>
</comment>
<keyword evidence="5" id="KW-0326">Glycosidase</keyword>
<dbReference type="InterPro" id="IPR017853">
    <property type="entry name" value="GH"/>
</dbReference>
<dbReference type="STRING" id="192904.SAMN04488514_11937"/>
<name>A0A1G9XVJ4_9FLAO</name>
<gene>
    <name evidence="7" type="ORF">SAMN04488514_11937</name>
</gene>
<dbReference type="PANTHER" id="PTHR10030:SF37">
    <property type="entry name" value="ALPHA-L-FUCOSIDASE-RELATED"/>
    <property type="match status" value="1"/>
</dbReference>
<dbReference type="Gene3D" id="2.60.120.260">
    <property type="entry name" value="Galactose-binding domain-like"/>
    <property type="match status" value="1"/>
</dbReference>
<proteinExistence type="inferred from homology"/>
<reference evidence="7 8" key="1">
    <citation type="submission" date="2016-10" db="EMBL/GenBank/DDBJ databases">
        <authorList>
            <person name="de Groot N.N."/>
        </authorList>
    </citation>
    <scope>NUCLEOTIDE SEQUENCE [LARGE SCALE GENOMIC DNA]</scope>
    <source>
        <strain evidence="7 8">DSM 19886</strain>
    </source>
</reference>
<sequence length="449" mass="50676">MKIIRFLLLTLIGLPFFIQGQSGLILPTQSQTEWADAEIGALFHLDVQVFEPDYEWRKTRDYQPDPSVFNPDKLDTDQWIRSAKAAGATYAVLVAKHCSGFSLWPTKAHEYSVKNSPWKNGQGDIVKDFIASCKKYDVKPGLYASASANAYFHVDNPGLVLSGDPEEQKRYNEVVKTQLTELWSEYGDLFEIWFDGGVLPPEKGGIEMLSLVEKYQPDAIAFQGPFGFENNIRWVGNEEGVAPYPCWATADSTTTATGMVQIKGLNGDPSGKYWCPGEADFALRKHAFQGGWFWHEGEEDRIRTLDDLMERYVQTVGRNTNMLLGIVIDDQGLVPEADMKRLEEFGGEVQKQFSKPLGQTTGTGNLYEIDFEKSQKVKHVIIQEDISKGERVREYKLYGKEDGEWELVNTGSSIGHKRIEVLNKGNYSGIKLEVVRSEGNPIIRKLECY</sequence>
<dbReference type="EC" id="3.2.1.51" evidence="2"/>
<dbReference type="OrthoDB" id="1095333at2"/>
<accession>A0A1G9XVJ4</accession>
<keyword evidence="3" id="KW-0732">Signal</keyword>
<dbReference type="SUPFAM" id="SSF49785">
    <property type="entry name" value="Galactose-binding domain-like"/>
    <property type="match status" value="1"/>
</dbReference>
<dbReference type="InterPro" id="IPR057739">
    <property type="entry name" value="Glyco_hydro_29_N"/>
</dbReference>
<evidence type="ECO:0000256" key="2">
    <source>
        <dbReference type="ARBA" id="ARBA00012662"/>
    </source>
</evidence>
<dbReference type="PANTHER" id="PTHR10030">
    <property type="entry name" value="ALPHA-L-FUCOSIDASE"/>
    <property type="match status" value="1"/>
</dbReference>
<evidence type="ECO:0000313" key="8">
    <source>
        <dbReference type="Proteomes" id="UP000199440"/>
    </source>
</evidence>
<dbReference type="SMART" id="SM00812">
    <property type="entry name" value="Alpha_L_fucos"/>
    <property type="match status" value="1"/>
</dbReference>